<keyword evidence="7 17" id="KW-0808">Transferase</keyword>
<comment type="function">
    <text evidence="1">Catalyzes the phosphorylation of the beta-carboxyl group of aspartic acid with ATP to yield 4-phospho-L-aspartate, which is involved in the branched biosynthetic pathway leading to the biosynthesis of amino acids threonine, isoleucine and methionine.</text>
</comment>
<dbReference type="Pfam" id="PF22468">
    <property type="entry name" value="ACT_9"/>
    <property type="match status" value="1"/>
</dbReference>
<keyword evidence="8" id="KW-0677">Repeat</keyword>
<feature type="binding site" evidence="16">
    <location>
        <position position="184"/>
    </location>
    <ligand>
        <name>ATP</name>
        <dbReference type="ChEBI" id="CHEBI:30616"/>
    </ligand>
</feature>
<evidence type="ECO:0000256" key="14">
    <source>
        <dbReference type="ARBA" id="ARBA00047872"/>
    </source>
</evidence>
<evidence type="ECO:0000256" key="13">
    <source>
        <dbReference type="ARBA" id="ARBA00023154"/>
    </source>
</evidence>
<dbReference type="PANTHER" id="PTHR21499">
    <property type="entry name" value="ASPARTATE KINASE"/>
    <property type="match status" value="1"/>
</dbReference>
<comment type="catalytic activity">
    <reaction evidence="14 17">
        <text>L-aspartate + ATP = 4-phospho-L-aspartate + ADP</text>
        <dbReference type="Rhea" id="RHEA:23776"/>
        <dbReference type="ChEBI" id="CHEBI:29991"/>
        <dbReference type="ChEBI" id="CHEBI:30616"/>
        <dbReference type="ChEBI" id="CHEBI:57535"/>
        <dbReference type="ChEBI" id="CHEBI:456216"/>
        <dbReference type="EC" id="2.7.2.4"/>
    </reaction>
</comment>
<keyword evidence="9 16" id="KW-0547">Nucleotide-binding</keyword>
<evidence type="ECO:0000313" key="22">
    <source>
        <dbReference type="Proteomes" id="UP000316626"/>
    </source>
</evidence>
<comment type="pathway">
    <text evidence="4 18">Amino-acid biosynthesis; L-threonine biosynthesis; L-threonine from L-aspartate: step 1/5.</text>
</comment>
<feature type="binding site" evidence="16">
    <location>
        <position position="74"/>
    </location>
    <ligand>
        <name>substrate</name>
    </ligand>
</feature>
<dbReference type="InterPro" id="IPR001048">
    <property type="entry name" value="Asp/Glu/Uridylate_kinase"/>
</dbReference>
<evidence type="ECO:0000256" key="5">
    <source>
        <dbReference type="ARBA" id="ARBA00010122"/>
    </source>
</evidence>
<name>A0A544TQZ4_9BACI</name>
<dbReference type="OrthoDB" id="9799110at2"/>
<dbReference type="InterPro" id="IPR018042">
    <property type="entry name" value="Aspartate_kinase_CS"/>
</dbReference>
<evidence type="ECO:0000256" key="1">
    <source>
        <dbReference type="ARBA" id="ARBA00003121"/>
    </source>
</evidence>
<sequence length="405" mass="43809">MSKIVMKFGGTSVATTEKIVNVAKRIRNVKDKGHEIVVVVSAMGKTTDELASLANDLSENPTKREMDMLLSTGEQVTMALLAIKLNALGIDSISLTGWQAGLQTDEVHRNARVDNMDASKVLKLLAENKVVIVAGFQGVTSDNEITTLGRGGSDTTAVAIAASIEAEICDIYTDVDGVFTSDPRFVTNARKLEQLEYDEMLELANLGAGVLHPRAVEFAKNYKIPLRVRSSYNDEEGTILKEEVDLENNLVVRGVAFESDIVRLTIEYDIPFNGSLASIFTTLAANHINVDIIVQSIVDGVRPAVSFSIKKESLAEAITVLESNKQVLGFTFADFEVGLAKVSIVGSGMVSNPGVAAQMFDRLRKENIPVKMVSTSEIKVSVVVPQNEMIHAANALHDEFGLALI</sequence>
<feature type="binding site" evidence="16">
    <location>
        <begin position="173"/>
        <end position="174"/>
    </location>
    <ligand>
        <name>ATP</name>
        <dbReference type="ChEBI" id="CHEBI:30616"/>
    </ligand>
</feature>
<keyword evidence="6 18" id="KW-0028">Amino-acid biosynthesis</keyword>
<dbReference type="InterPro" id="IPR054352">
    <property type="entry name" value="ACT_Aspartokinase"/>
</dbReference>
<dbReference type="NCBIfam" id="TIGR00657">
    <property type="entry name" value="asp_kinases"/>
    <property type="match status" value="1"/>
</dbReference>
<dbReference type="AlphaFoldDB" id="A0A544TQZ4"/>
<evidence type="ECO:0000256" key="17">
    <source>
        <dbReference type="RuleBase" id="RU003448"/>
    </source>
</evidence>
<comment type="subunit">
    <text evidence="15">Tetramer consisting of 2 isoforms Alpha (catalytic and regulation) and of a homodimer of 2 isoforms Beta (regulation).</text>
</comment>
<dbReference type="NCBIfam" id="NF005156">
    <property type="entry name" value="PRK06635.1-5"/>
    <property type="match status" value="1"/>
</dbReference>
<dbReference type="PANTHER" id="PTHR21499:SF68">
    <property type="entry name" value="ASPARTOKINASE 2"/>
    <property type="match status" value="1"/>
</dbReference>
<comment type="similarity">
    <text evidence="5 17">Belongs to the aspartokinase family.</text>
</comment>
<dbReference type="InterPro" id="IPR036393">
    <property type="entry name" value="AceGlu_kinase-like_sf"/>
</dbReference>
<evidence type="ECO:0000259" key="19">
    <source>
        <dbReference type="Pfam" id="PF00696"/>
    </source>
</evidence>
<evidence type="ECO:0000256" key="8">
    <source>
        <dbReference type="ARBA" id="ARBA00022737"/>
    </source>
</evidence>
<reference evidence="21 22" key="1">
    <citation type="submission" date="2019-06" db="EMBL/GenBank/DDBJ databases">
        <title>Psychrobacillus vulpis sp. nov., a new species isolated from feces of a red fox that inhabits in The Tablas de Daimiel Natural Park, Albacete, Spain.</title>
        <authorList>
            <person name="Rodriguez M."/>
            <person name="Reina J.C."/>
            <person name="Bejar V."/>
            <person name="Llamas I."/>
        </authorList>
    </citation>
    <scope>NUCLEOTIDE SEQUENCE [LARGE SCALE GENOMIC DNA]</scope>
    <source>
        <strain evidence="21 22">Z8</strain>
    </source>
</reference>
<evidence type="ECO:0000256" key="16">
    <source>
        <dbReference type="PIRSR" id="PIRSR000726-1"/>
    </source>
</evidence>
<accession>A0A544TQZ4</accession>
<feature type="domain" description="Aspartate/glutamate/uridylate kinase" evidence="19">
    <location>
        <begin position="3"/>
        <end position="230"/>
    </location>
</feature>
<dbReference type="GO" id="GO:0004072">
    <property type="term" value="F:aspartate kinase activity"/>
    <property type="evidence" value="ECO:0007669"/>
    <property type="project" value="UniProtKB-EC"/>
</dbReference>
<dbReference type="GO" id="GO:0009088">
    <property type="term" value="P:threonine biosynthetic process"/>
    <property type="evidence" value="ECO:0007669"/>
    <property type="project" value="UniProtKB-UniPathway"/>
</dbReference>
<dbReference type="PIRSF" id="PIRSF000726">
    <property type="entry name" value="Asp_kin"/>
    <property type="match status" value="1"/>
</dbReference>
<evidence type="ECO:0000256" key="4">
    <source>
        <dbReference type="ARBA" id="ARBA00005139"/>
    </source>
</evidence>
<protein>
    <recommendedName>
        <fullName evidence="17">Aspartokinase</fullName>
        <ecNumber evidence="17">2.7.2.4</ecNumber>
    </recommendedName>
</protein>
<dbReference type="CDD" id="cd04913">
    <property type="entry name" value="ACT_AKii-LysC-BS-like_1"/>
    <property type="match status" value="1"/>
</dbReference>
<gene>
    <name evidence="21" type="ORF">FG384_10550</name>
</gene>
<evidence type="ECO:0000256" key="12">
    <source>
        <dbReference type="ARBA" id="ARBA00022915"/>
    </source>
</evidence>
<feature type="domain" description="Aspartokinase ACT" evidence="20">
    <location>
        <begin position="342"/>
        <end position="400"/>
    </location>
</feature>
<dbReference type="Gene3D" id="3.30.2130.10">
    <property type="entry name" value="VC0802-like"/>
    <property type="match status" value="1"/>
</dbReference>
<evidence type="ECO:0000256" key="2">
    <source>
        <dbReference type="ARBA" id="ARBA00004766"/>
    </source>
</evidence>
<dbReference type="InterPro" id="IPR045865">
    <property type="entry name" value="ACT-like_dom_sf"/>
</dbReference>
<comment type="pathway">
    <text evidence="3 18">Amino-acid biosynthesis; L-methionine biosynthesis via de novo pathway; L-homoserine from L-aspartate: step 1/3.</text>
</comment>
<dbReference type="Pfam" id="PF00696">
    <property type="entry name" value="AA_kinase"/>
    <property type="match status" value="1"/>
</dbReference>
<dbReference type="Gene3D" id="3.40.1160.10">
    <property type="entry name" value="Acetylglutamate kinase-like"/>
    <property type="match status" value="1"/>
</dbReference>
<keyword evidence="11 16" id="KW-0067">ATP-binding</keyword>
<dbReference type="NCBIfam" id="NF005154">
    <property type="entry name" value="PRK06635.1-2"/>
    <property type="match status" value="1"/>
</dbReference>
<comment type="pathway">
    <text evidence="2 18">Amino-acid biosynthesis; L-lysine biosynthesis via DAP pathway; (S)-tetrahydrodipicolinate from L-aspartate: step 1/4.</text>
</comment>
<keyword evidence="12" id="KW-0220">Diaminopimelate biosynthesis</keyword>
<dbReference type="GO" id="GO:0009090">
    <property type="term" value="P:homoserine biosynthetic process"/>
    <property type="evidence" value="ECO:0007669"/>
    <property type="project" value="TreeGrafter"/>
</dbReference>
<evidence type="ECO:0000259" key="20">
    <source>
        <dbReference type="Pfam" id="PF22468"/>
    </source>
</evidence>
<organism evidence="21 22">
    <name type="scientific">Psychrobacillus vulpis</name>
    <dbReference type="NCBI Taxonomy" id="2325572"/>
    <lineage>
        <taxon>Bacteria</taxon>
        <taxon>Bacillati</taxon>
        <taxon>Bacillota</taxon>
        <taxon>Bacilli</taxon>
        <taxon>Bacillales</taxon>
        <taxon>Bacillaceae</taxon>
        <taxon>Psychrobacillus</taxon>
    </lineage>
</organism>
<evidence type="ECO:0000256" key="3">
    <source>
        <dbReference type="ARBA" id="ARBA00004986"/>
    </source>
</evidence>
<dbReference type="GO" id="GO:0009089">
    <property type="term" value="P:lysine biosynthetic process via diaminopimelate"/>
    <property type="evidence" value="ECO:0007669"/>
    <property type="project" value="UniProtKB-UniPathway"/>
</dbReference>
<dbReference type="SUPFAM" id="SSF55021">
    <property type="entry name" value="ACT-like"/>
    <property type="match status" value="2"/>
</dbReference>
<dbReference type="GO" id="GO:0005524">
    <property type="term" value="F:ATP binding"/>
    <property type="evidence" value="ECO:0007669"/>
    <property type="project" value="UniProtKB-KW"/>
</dbReference>
<keyword evidence="13" id="KW-0457">Lysine biosynthesis</keyword>
<dbReference type="UniPathway" id="UPA00050">
    <property type="reaction ID" value="UER00461"/>
</dbReference>
<feature type="binding site" evidence="16">
    <location>
        <begin position="7"/>
        <end position="10"/>
    </location>
    <ligand>
        <name>ATP</name>
        <dbReference type="ChEBI" id="CHEBI:30616"/>
    </ligand>
</feature>
<dbReference type="SUPFAM" id="SSF53633">
    <property type="entry name" value="Carbamate kinase-like"/>
    <property type="match status" value="1"/>
</dbReference>
<evidence type="ECO:0000256" key="18">
    <source>
        <dbReference type="RuleBase" id="RU004249"/>
    </source>
</evidence>
<evidence type="ECO:0000256" key="15">
    <source>
        <dbReference type="ARBA" id="ARBA00063835"/>
    </source>
</evidence>
<proteinExistence type="inferred from homology"/>
<dbReference type="Proteomes" id="UP000316626">
    <property type="component" value="Unassembled WGS sequence"/>
</dbReference>
<comment type="caution">
    <text evidence="21">The sequence shown here is derived from an EMBL/GenBank/DDBJ whole genome shotgun (WGS) entry which is preliminary data.</text>
</comment>
<keyword evidence="22" id="KW-1185">Reference proteome</keyword>
<dbReference type="PROSITE" id="PS00324">
    <property type="entry name" value="ASPARTOKINASE"/>
    <property type="match status" value="1"/>
</dbReference>
<keyword evidence="10 17" id="KW-0418">Kinase</keyword>
<dbReference type="CDD" id="cd04923">
    <property type="entry name" value="ACT_AK-LysC-DapG-like_2"/>
    <property type="match status" value="1"/>
</dbReference>
<dbReference type="UniPathway" id="UPA00034">
    <property type="reaction ID" value="UER00015"/>
</dbReference>
<dbReference type="UniPathway" id="UPA00051">
    <property type="reaction ID" value="UER00462"/>
</dbReference>
<dbReference type="GO" id="GO:0019877">
    <property type="term" value="P:diaminopimelate biosynthetic process"/>
    <property type="evidence" value="ECO:0007669"/>
    <property type="project" value="UniProtKB-KW"/>
</dbReference>
<dbReference type="FunFam" id="3.40.1160.10:FF:000002">
    <property type="entry name" value="Aspartokinase"/>
    <property type="match status" value="1"/>
</dbReference>
<dbReference type="EMBL" id="VDGI01000010">
    <property type="protein sequence ID" value="TQR19874.1"/>
    <property type="molecule type" value="Genomic_DNA"/>
</dbReference>
<dbReference type="InterPro" id="IPR001341">
    <property type="entry name" value="Asp_kinase"/>
</dbReference>
<evidence type="ECO:0000256" key="9">
    <source>
        <dbReference type="ARBA" id="ARBA00022741"/>
    </source>
</evidence>
<evidence type="ECO:0000256" key="10">
    <source>
        <dbReference type="ARBA" id="ARBA00022777"/>
    </source>
</evidence>
<dbReference type="InterPro" id="IPR005260">
    <property type="entry name" value="Asp_kin_monofn"/>
</dbReference>
<feature type="binding site" evidence="16">
    <location>
        <position position="47"/>
    </location>
    <ligand>
        <name>substrate</name>
    </ligand>
</feature>
<dbReference type="CDD" id="cd04246">
    <property type="entry name" value="AAK_AK-DapG-like"/>
    <property type="match status" value="1"/>
</dbReference>
<evidence type="ECO:0000313" key="21">
    <source>
        <dbReference type="EMBL" id="TQR19874.1"/>
    </source>
</evidence>
<dbReference type="RefSeq" id="WP_142642562.1">
    <property type="nucleotide sequence ID" value="NZ_VDGI01000010.1"/>
</dbReference>
<dbReference type="NCBIfam" id="TIGR00656">
    <property type="entry name" value="asp_kin_monofn"/>
    <property type="match status" value="1"/>
</dbReference>
<evidence type="ECO:0000256" key="11">
    <source>
        <dbReference type="ARBA" id="ARBA00022840"/>
    </source>
</evidence>
<evidence type="ECO:0000256" key="7">
    <source>
        <dbReference type="ARBA" id="ARBA00022679"/>
    </source>
</evidence>
<dbReference type="FunFam" id="3.30.2130.10:FF:000001">
    <property type="entry name" value="Bifunctional aspartokinase/homoserine dehydrogenase"/>
    <property type="match status" value="1"/>
</dbReference>
<dbReference type="EC" id="2.7.2.4" evidence="17"/>
<dbReference type="NCBIfam" id="NF005155">
    <property type="entry name" value="PRK06635.1-4"/>
    <property type="match status" value="1"/>
</dbReference>
<dbReference type="GO" id="GO:0005829">
    <property type="term" value="C:cytosol"/>
    <property type="evidence" value="ECO:0007669"/>
    <property type="project" value="TreeGrafter"/>
</dbReference>
<evidence type="ECO:0000256" key="6">
    <source>
        <dbReference type="ARBA" id="ARBA00022605"/>
    </source>
</evidence>